<evidence type="ECO:0000256" key="2">
    <source>
        <dbReference type="ARBA" id="ARBA00022598"/>
    </source>
</evidence>
<dbReference type="PANTHER" id="PTHR43201:SF5">
    <property type="entry name" value="MEDIUM-CHAIN ACYL-COA LIGASE ACSF2, MITOCHONDRIAL"/>
    <property type="match status" value="1"/>
</dbReference>
<organism evidence="4 5">
    <name type="scientific">Phototrophicus methaneseepsis</name>
    <dbReference type="NCBI Taxonomy" id="2710758"/>
    <lineage>
        <taxon>Bacteria</taxon>
        <taxon>Bacillati</taxon>
        <taxon>Chloroflexota</taxon>
        <taxon>Candidatus Thermofontia</taxon>
        <taxon>Phototrophicales</taxon>
        <taxon>Phototrophicaceae</taxon>
        <taxon>Phototrophicus</taxon>
    </lineage>
</organism>
<dbReference type="RefSeq" id="WP_195172592.1">
    <property type="nucleotide sequence ID" value="NZ_CP062983.1"/>
</dbReference>
<dbReference type="GO" id="GO:0006631">
    <property type="term" value="P:fatty acid metabolic process"/>
    <property type="evidence" value="ECO:0007669"/>
    <property type="project" value="TreeGrafter"/>
</dbReference>
<reference evidence="4 5" key="1">
    <citation type="submission" date="2020-02" db="EMBL/GenBank/DDBJ databases">
        <authorList>
            <person name="Zheng R.K."/>
            <person name="Sun C.M."/>
        </authorList>
    </citation>
    <scope>NUCLEOTIDE SEQUENCE [LARGE SCALE GENOMIC DNA]</scope>
    <source>
        <strain evidence="5">rifampicinis</strain>
    </source>
</reference>
<dbReference type="GO" id="GO:0031956">
    <property type="term" value="F:medium-chain fatty acid-CoA ligase activity"/>
    <property type="evidence" value="ECO:0007669"/>
    <property type="project" value="TreeGrafter"/>
</dbReference>
<keyword evidence="2 4" id="KW-0436">Ligase</keyword>
<evidence type="ECO:0000256" key="1">
    <source>
        <dbReference type="ARBA" id="ARBA00006432"/>
    </source>
</evidence>
<evidence type="ECO:0000313" key="4">
    <source>
        <dbReference type="EMBL" id="QPC84529.1"/>
    </source>
</evidence>
<comment type="similarity">
    <text evidence="1">Belongs to the ATP-dependent AMP-binding enzyme family.</text>
</comment>
<dbReference type="Pfam" id="PF00501">
    <property type="entry name" value="AMP-binding"/>
    <property type="match status" value="1"/>
</dbReference>
<gene>
    <name evidence="4" type="ORF">G4Y79_09180</name>
</gene>
<dbReference type="Gene3D" id="3.40.50.12780">
    <property type="entry name" value="N-terminal domain of ligase-like"/>
    <property type="match status" value="1"/>
</dbReference>
<dbReference type="InterPro" id="IPR000873">
    <property type="entry name" value="AMP-dep_synth/lig_dom"/>
</dbReference>
<proteinExistence type="inferred from homology"/>
<dbReference type="KEGG" id="pmet:G4Y79_09180"/>
<accession>A0A7S8ECX0</accession>
<feature type="domain" description="AMP-dependent synthetase/ligase" evidence="3">
    <location>
        <begin position="38"/>
        <end position="140"/>
    </location>
</feature>
<dbReference type="InterPro" id="IPR042099">
    <property type="entry name" value="ANL_N_sf"/>
</dbReference>
<name>A0A7S8ECX0_9CHLR</name>
<protein>
    <submittedName>
        <fullName evidence="4">Acyl--CoA ligase</fullName>
    </submittedName>
</protein>
<dbReference type="Proteomes" id="UP000594468">
    <property type="component" value="Chromosome"/>
</dbReference>
<sequence>MQAVTQAPSKPLLPFRNIRDVLALHAKTSASKSYILFYDRDGERMDLAYAEFVARVHQVANFLYDDLKLKRGDRIATLTRNDVDTALILFGAWVIGLSVMPLSLDCSDDVLEESLKASGAMVCFTDTQSLERVNPLVQALPNLMGQVEVGGEPGTDYVNFLEVIRSRPTTFLGDDSGAKAADLSLREGNERTATFSDEALYLPTGQALTQGELLYAAKALAEAQALTGNQRQVTTATIQEVEGLVAGLIAPLVVGASVVWCESPQLPEFWARVVREKANLAHLSAGDLQGLVAHSQYLQSDGETLYGHGINRTNLARFRHVICNGRQLEKAVSQQFETLYGFPILVGLSDPVLGGFATLLPMMLSWEAHQDYLHVQDERCMGVLLPGYQAAVDQQGVMFTLPHGEQVRLALRARLIPDDLLGRSLLYLPD</sequence>
<evidence type="ECO:0000259" key="3">
    <source>
        <dbReference type="Pfam" id="PF00501"/>
    </source>
</evidence>
<evidence type="ECO:0000313" key="5">
    <source>
        <dbReference type="Proteomes" id="UP000594468"/>
    </source>
</evidence>
<dbReference type="AlphaFoldDB" id="A0A7S8ECX0"/>
<dbReference type="PANTHER" id="PTHR43201">
    <property type="entry name" value="ACYL-COA SYNTHETASE"/>
    <property type="match status" value="1"/>
</dbReference>
<dbReference type="SUPFAM" id="SSF56801">
    <property type="entry name" value="Acetyl-CoA synthetase-like"/>
    <property type="match status" value="1"/>
</dbReference>
<keyword evidence="5" id="KW-1185">Reference proteome</keyword>
<dbReference type="EMBL" id="CP062983">
    <property type="protein sequence ID" value="QPC84529.1"/>
    <property type="molecule type" value="Genomic_DNA"/>
</dbReference>